<name>A0A3B0R199_9ZZZZ</name>
<dbReference type="EMBL" id="UOED01000024">
    <property type="protein sequence ID" value="VAV87264.1"/>
    <property type="molecule type" value="Genomic_DNA"/>
</dbReference>
<evidence type="ECO:0000256" key="4">
    <source>
        <dbReference type="ARBA" id="ARBA00023145"/>
    </source>
</evidence>
<dbReference type="InterPro" id="IPR002692">
    <property type="entry name" value="S45"/>
</dbReference>
<accession>A0A3B0R199</accession>
<dbReference type="SUPFAM" id="SSF56235">
    <property type="entry name" value="N-terminal nucleophile aminohydrolases (Ntn hydrolases)"/>
    <property type="match status" value="1"/>
</dbReference>
<evidence type="ECO:0000313" key="5">
    <source>
        <dbReference type="EMBL" id="VAV87264.1"/>
    </source>
</evidence>
<dbReference type="AlphaFoldDB" id="A0A3B0R199"/>
<evidence type="ECO:0000256" key="3">
    <source>
        <dbReference type="ARBA" id="ARBA00022801"/>
    </source>
</evidence>
<dbReference type="PROSITE" id="PS51257">
    <property type="entry name" value="PROKAR_LIPOPROTEIN"/>
    <property type="match status" value="1"/>
</dbReference>
<dbReference type="GO" id="GO:0016811">
    <property type="term" value="F:hydrolase activity, acting on carbon-nitrogen (but not peptide) bonds, in linear amides"/>
    <property type="evidence" value="ECO:0007669"/>
    <property type="project" value="InterPro"/>
</dbReference>
<dbReference type="Gene3D" id="1.10.439.10">
    <property type="entry name" value="Penicillin Amidohydrolase, domain 1"/>
    <property type="match status" value="1"/>
</dbReference>
<evidence type="ECO:0000256" key="1">
    <source>
        <dbReference type="ARBA" id="ARBA00006586"/>
    </source>
</evidence>
<dbReference type="GO" id="GO:0017000">
    <property type="term" value="P:antibiotic biosynthetic process"/>
    <property type="evidence" value="ECO:0007669"/>
    <property type="project" value="InterPro"/>
</dbReference>
<dbReference type="PANTHER" id="PTHR34218">
    <property type="entry name" value="PEPTIDASE S45 PENICILLIN AMIDASE"/>
    <property type="match status" value="1"/>
</dbReference>
<sequence length="799" mass="87997">MLKNTLGIILLTGLLASCGQEKAPEATYQVEIVRTSYGIPHITADDYGSLGFGEGYSGAEDHVCNIAYGIIEARGERAEYYGPGDKNLHVMSDIVIRALDIPTNAARDFAAQSAENQEWIIGYTAGYNKYIREVGRDNITSWCKGADWVQEITPEDLFSRFQVLAQTTPYMAGMIVAAAPPKAAEDSAGVKVSPQVIADNVTALNVRQMGSNGWAFGRDRTENGRGMLLGNPHYPWYGTNRFWEKHLTIPGKMNIYGVQLLGAPGVAIGFNENIGWTHTVSDSERVVFYKLDLVPGDPTSYYYDGKPRKMTSRKIMVPVKGDKGVVTLTPHTVWFSHYGPMVTLPNAPWSDKQALTIRDANRGNQNLLDQWKAMDLAKDMDAFIGAHRKWNALPWVNTMATSKDGRAVYIDDSNVGRLSPEAIALWQDRVKSDPQTKGFYEKMGLILLDGSDSRFEWQAHPEARVPGVVPFVEQPFQERSDYIFNANDSYWLTNVAAPLTGYSPLYGPVDAPRTLRTRMNAKLVSDVSSDGPAGADGKFSLPEMQQALLSNRSLSAELLVDELVAACEATPMVMVGAEKVDLTAACAVLKSYNRRLDLDSRGAVLFREWITRYNYRETKRKGALFAVPFEASDPVNTPRGLGDKGVALQKLAEAVQIMARAGLAPDVRLGDVQFAYRAGEKIALHGGNNADGIANIIDQRVYYTRAKQVRGTKVEGSKYLTDKGYPITGGTSFLLSLSYTDDGPVAQAFLTYGESGDPTSPHYTDQTKLFSKKQWRPILFTPKDIAGDVKSRVVLTGPR</sequence>
<dbReference type="PIRSF" id="PIRSF001227">
    <property type="entry name" value="Pen_acylase"/>
    <property type="match status" value="1"/>
</dbReference>
<keyword evidence="2" id="KW-0732">Signal</keyword>
<dbReference type="InterPro" id="IPR029055">
    <property type="entry name" value="Ntn_hydrolases_N"/>
</dbReference>
<protein>
    <submittedName>
        <fullName evidence="5">Penicillin amidase family protein</fullName>
    </submittedName>
</protein>
<dbReference type="InterPro" id="IPR043146">
    <property type="entry name" value="Penicillin_amidase_N_B-knob"/>
</dbReference>
<keyword evidence="4" id="KW-0865">Zymogen</keyword>
<evidence type="ECO:0000256" key="2">
    <source>
        <dbReference type="ARBA" id="ARBA00022729"/>
    </source>
</evidence>
<dbReference type="Pfam" id="PF01804">
    <property type="entry name" value="Penicil_amidase"/>
    <property type="match status" value="1"/>
</dbReference>
<dbReference type="Gene3D" id="1.10.1400.10">
    <property type="match status" value="1"/>
</dbReference>
<dbReference type="PANTHER" id="PTHR34218:SF3">
    <property type="entry name" value="ACYL-HOMOSERINE LACTONE ACYLASE PVDQ"/>
    <property type="match status" value="1"/>
</dbReference>
<comment type="similarity">
    <text evidence="1">Belongs to the peptidase S45 family.</text>
</comment>
<dbReference type="InterPro" id="IPR023343">
    <property type="entry name" value="Penicillin_amidase_dom1"/>
</dbReference>
<keyword evidence="3" id="KW-0378">Hydrolase</keyword>
<dbReference type="Gene3D" id="3.60.20.10">
    <property type="entry name" value="Glutamine Phosphoribosylpyrophosphate, subunit 1, domain 1"/>
    <property type="match status" value="1"/>
</dbReference>
<dbReference type="CDD" id="cd01936">
    <property type="entry name" value="Ntn_CA"/>
    <property type="match status" value="1"/>
</dbReference>
<gene>
    <name evidence="5" type="ORF">MNBD_ALPHA02-2442</name>
</gene>
<dbReference type="InterPro" id="IPR014395">
    <property type="entry name" value="Pen/GL7ACA/AHL_acylase"/>
</dbReference>
<dbReference type="Gene3D" id="2.30.120.10">
    <property type="match status" value="1"/>
</dbReference>
<organism evidence="5">
    <name type="scientific">hydrothermal vent metagenome</name>
    <dbReference type="NCBI Taxonomy" id="652676"/>
    <lineage>
        <taxon>unclassified sequences</taxon>
        <taxon>metagenomes</taxon>
        <taxon>ecological metagenomes</taxon>
    </lineage>
</organism>
<dbReference type="InterPro" id="IPR043147">
    <property type="entry name" value="Penicillin_amidase_A-knob"/>
</dbReference>
<proteinExistence type="inferred from homology"/>
<reference evidence="5" key="1">
    <citation type="submission" date="2018-06" db="EMBL/GenBank/DDBJ databases">
        <authorList>
            <person name="Zhirakovskaya E."/>
        </authorList>
    </citation>
    <scope>NUCLEOTIDE SEQUENCE</scope>
</reference>